<keyword evidence="3" id="KW-1185">Reference proteome</keyword>
<feature type="transmembrane region" description="Helical" evidence="1">
    <location>
        <begin position="51"/>
        <end position="73"/>
    </location>
</feature>
<proteinExistence type="predicted"/>
<name>A0A8R1EMT3_CAEJA</name>
<evidence type="ECO:0000256" key="1">
    <source>
        <dbReference type="SAM" id="Phobius"/>
    </source>
</evidence>
<dbReference type="EnsemblMetazoa" id="CJA36844.1">
    <property type="protein sequence ID" value="CJA36844.1"/>
    <property type="gene ID" value="WBGene00212691"/>
</dbReference>
<keyword evidence="1" id="KW-0812">Transmembrane</keyword>
<organism evidence="2 3">
    <name type="scientific">Caenorhabditis japonica</name>
    <dbReference type="NCBI Taxonomy" id="281687"/>
    <lineage>
        <taxon>Eukaryota</taxon>
        <taxon>Metazoa</taxon>
        <taxon>Ecdysozoa</taxon>
        <taxon>Nematoda</taxon>
        <taxon>Chromadorea</taxon>
        <taxon>Rhabditida</taxon>
        <taxon>Rhabditina</taxon>
        <taxon>Rhabditomorpha</taxon>
        <taxon>Rhabditoidea</taxon>
        <taxon>Rhabditidae</taxon>
        <taxon>Peloderinae</taxon>
        <taxon>Caenorhabditis</taxon>
    </lineage>
</organism>
<evidence type="ECO:0000313" key="2">
    <source>
        <dbReference type="EnsemblMetazoa" id="CJA36844.1"/>
    </source>
</evidence>
<reference evidence="2" key="2">
    <citation type="submission" date="2022-06" db="UniProtKB">
        <authorList>
            <consortium name="EnsemblMetazoa"/>
        </authorList>
    </citation>
    <scope>IDENTIFICATION</scope>
    <source>
        <strain evidence="2">DF5081</strain>
    </source>
</reference>
<accession>A0A8R1EMT3</accession>
<protein>
    <submittedName>
        <fullName evidence="2">Uncharacterized protein</fullName>
    </submittedName>
</protein>
<sequence length="190" mass="22274">MHRNGTPSPRNFTCKSVRDISIIAACLRVFLRESQPKVLNLQFTSFSTRHLISILPFIFLFICHISSELLFLYNVYDFHSVLQVCYPVGRLETKRNPFRALVGSEKTMKKKNWRRTIRQAIKCPLDTFRGFLTTIKQKQKKQKLMEKKKTSLATGRLLRKESHRGHDRFYSTSFLSLIHAKHPRSYGLLT</sequence>
<reference evidence="3" key="1">
    <citation type="submission" date="2010-08" db="EMBL/GenBank/DDBJ databases">
        <authorList>
            <consortium name="Caenorhabditis japonica Sequencing Consortium"/>
            <person name="Wilson R.K."/>
        </authorList>
    </citation>
    <scope>NUCLEOTIDE SEQUENCE [LARGE SCALE GENOMIC DNA]</scope>
    <source>
        <strain evidence="3">DF5081</strain>
    </source>
</reference>
<dbReference type="AlphaFoldDB" id="A0A8R1EMT3"/>
<evidence type="ECO:0000313" key="3">
    <source>
        <dbReference type="Proteomes" id="UP000005237"/>
    </source>
</evidence>
<keyword evidence="1" id="KW-1133">Transmembrane helix</keyword>
<keyword evidence="1" id="KW-0472">Membrane</keyword>
<dbReference type="Proteomes" id="UP000005237">
    <property type="component" value="Unassembled WGS sequence"/>
</dbReference>